<keyword evidence="5" id="KW-0653">Protein transport</keyword>
<comment type="caution">
    <text evidence="6">The sequence shown here is derived from an EMBL/GenBank/DDBJ whole genome shotgun (WGS) entry which is preliminary data.</text>
</comment>
<reference evidence="6" key="1">
    <citation type="submission" date="2022-12" db="EMBL/GenBank/DDBJ databases">
        <title>Draft genome assemblies for two species of Escallonia (Escalloniales).</title>
        <authorList>
            <person name="Chanderbali A."/>
            <person name="Dervinis C."/>
            <person name="Anghel I."/>
            <person name="Soltis D."/>
            <person name="Soltis P."/>
            <person name="Zapata F."/>
        </authorList>
    </citation>
    <scope>NUCLEOTIDE SEQUENCE</scope>
    <source>
        <strain evidence="6">UCBG92.1500</strain>
        <tissue evidence="6">Leaf</tissue>
    </source>
</reference>
<name>A0AA88U571_9ASTE</name>
<dbReference type="GO" id="GO:0015031">
    <property type="term" value="P:protein transport"/>
    <property type="evidence" value="ECO:0007669"/>
    <property type="project" value="UniProtKB-KW"/>
</dbReference>
<comment type="similarity">
    <text evidence="2">Belongs to the VPS35L family.</text>
</comment>
<dbReference type="AlphaFoldDB" id="A0AA88U571"/>
<comment type="subcellular location">
    <subcellularLocation>
        <location evidence="1">Endosome</location>
    </subcellularLocation>
</comment>
<dbReference type="Proteomes" id="UP001187471">
    <property type="component" value="Unassembled WGS sequence"/>
</dbReference>
<evidence type="ECO:0000256" key="1">
    <source>
        <dbReference type="ARBA" id="ARBA00004177"/>
    </source>
</evidence>
<evidence type="ECO:0000256" key="5">
    <source>
        <dbReference type="ARBA" id="ARBA00022927"/>
    </source>
</evidence>
<dbReference type="PANTHER" id="PTHR13673:SF0">
    <property type="entry name" value="VPS35 ENDOSOMAL PROTEIN-SORTING FACTOR-LIKE"/>
    <property type="match status" value="1"/>
</dbReference>
<dbReference type="EMBL" id="JAVXUO010002625">
    <property type="protein sequence ID" value="KAK2970935.1"/>
    <property type="molecule type" value="Genomic_DNA"/>
</dbReference>
<evidence type="ECO:0000256" key="4">
    <source>
        <dbReference type="ARBA" id="ARBA00022753"/>
    </source>
</evidence>
<dbReference type="PANTHER" id="PTHR13673">
    <property type="entry name" value="ESOPHAGEAL CANCER ASSOCIATED PROTEIN"/>
    <property type="match status" value="1"/>
</dbReference>
<keyword evidence="7" id="KW-1185">Reference proteome</keyword>
<evidence type="ECO:0000313" key="6">
    <source>
        <dbReference type="EMBL" id="KAK2970935.1"/>
    </source>
</evidence>
<dbReference type="GO" id="GO:0005768">
    <property type="term" value="C:endosome"/>
    <property type="evidence" value="ECO:0007669"/>
    <property type="project" value="UniProtKB-SubCell"/>
</dbReference>
<evidence type="ECO:0000256" key="2">
    <source>
        <dbReference type="ARBA" id="ARBA00010704"/>
    </source>
</evidence>
<feature type="non-terminal residue" evidence="6">
    <location>
        <position position="793"/>
    </location>
</feature>
<dbReference type="GO" id="GO:0032456">
    <property type="term" value="P:endocytic recycling"/>
    <property type="evidence" value="ECO:0007669"/>
    <property type="project" value="InterPro"/>
</dbReference>
<feature type="non-terminal residue" evidence="6">
    <location>
        <position position="1"/>
    </location>
</feature>
<protein>
    <submittedName>
        <fullName evidence="6">Uncharacterized protein</fullName>
    </submittedName>
</protein>
<evidence type="ECO:0000256" key="3">
    <source>
        <dbReference type="ARBA" id="ARBA00022448"/>
    </source>
</evidence>
<proteinExistence type="inferred from homology"/>
<accession>A0AA88U571</accession>
<sequence>SESSASMHVEELDDSHKFAEDGIKVISQQEYVSRLHQLKDEITHAWKDDDRVTALKLSIKVARLLMDTSVLQFYPTLFVLATDVLDTLGDMVWERIRRRAEFAEDGTIICSLPEDFEASNICFDAKETCYNWFCKIGSIRELLPRLYLELAIFPCWRFLLDRPVDSLQRLVMMTRGIADPLASAYCRLYMAYRVQKLHLCDTGHLVTCINDLHFQFRQILSGEDATPGNFTGDRRTLISLVEPTIEYITKSIFKVANQAQVGDIVVGLGLQGNQSELFGMLQCMSVVLHHLLKELPLEVVCSNAVEILHLIERTNDCSLDQCLNYKLLGFRLCEGISQGNSVNAVIDKLIQVVSQYNSLEEYLKVVDAYVEIILQNQMGPSLNAILDGIFERMCNEGIAQDELTSLQSVFLKLLFHFNHLEDLFALNHFIDMLDMMHGSSRNIVNMHILNKATRNSCIRDPTTIQFLFEIAQALHDGIDFLNMRNDDIQQPARLISRYVDMVDHESDPERHFTFLVECRGAFGSINELKETLVHSSNRLAIRAVQDGKTLPGFIKSCLAFSEVTIPSIPAHSRQLKLYIETAEVALLGGLISHSDGLIDSAISCLHYADLMDGLRMPNEVDGILSLVHKLCSLVVMVPGNSTLGVTYIPKSMLAFLNIHSWVTRRVRVKVLCAIVSLSAAISQNELPYRAISKEVISNDRLYFGDQSYSQELMLLSCDILQSMNEIILQEPSQAARGNMALEACNCIASSFDISREILATCTKLVETAELCLGANNQYLQSTNKFLITRKDLK</sequence>
<keyword evidence="4" id="KW-0967">Endosome</keyword>
<gene>
    <name evidence="6" type="ORF">RJ640_004727</name>
</gene>
<dbReference type="InterPro" id="IPR029705">
    <property type="entry name" value="VPS35L"/>
</dbReference>
<keyword evidence="3" id="KW-0813">Transport</keyword>
<evidence type="ECO:0000313" key="7">
    <source>
        <dbReference type="Proteomes" id="UP001187471"/>
    </source>
</evidence>
<organism evidence="6 7">
    <name type="scientific">Escallonia rubra</name>
    <dbReference type="NCBI Taxonomy" id="112253"/>
    <lineage>
        <taxon>Eukaryota</taxon>
        <taxon>Viridiplantae</taxon>
        <taxon>Streptophyta</taxon>
        <taxon>Embryophyta</taxon>
        <taxon>Tracheophyta</taxon>
        <taxon>Spermatophyta</taxon>
        <taxon>Magnoliopsida</taxon>
        <taxon>eudicotyledons</taxon>
        <taxon>Gunneridae</taxon>
        <taxon>Pentapetalae</taxon>
        <taxon>asterids</taxon>
        <taxon>campanulids</taxon>
        <taxon>Escalloniales</taxon>
        <taxon>Escalloniaceae</taxon>
        <taxon>Escallonia</taxon>
    </lineage>
</organism>